<comment type="caution">
    <text evidence="4">The sequence shown here is derived from an EMBL/GenBank/DDBJ whole genome shotgun (WGS) entry which is preliminary data.</text>
</comment>
<protein>
    <submittedName>
        <fullName evidence="4">Phosphate transport system substrate-binding protein</fullName>
    </submittedName>
</protein>
<dbReference type="Pfam" id="PF12849">
    <property type="entry name" value="PBP_like_2"/>
    <property type="match status" value="1"/>
</dbReference>
<dbReference type="Gene3D" id="3.40.190.10">
    <property type="entry name" value="Periplasmic binding protein-like II"/>
    <property type="match status" value="2"/>
</dbReference>
<dbReference type="InterPro" id="IPR024370">
    <property type="entry name" value="PBP_domain"/>
</dbReference>
<gene>
    <name evidence="4" type="ORF">FHR20_000510</name>
</gene>
<dbReference type="InterPro" id="IPR050811">
    <property type="entry name" value="Phosphate_ABC_transporter"/>
</dbReference>
<dbReference type="SUPFAM" id="SSF53850">
    <property type="entry name" value="Periplasmic binding protein-like II"/>
    <property type="match status" value="1"/>
</dbReference>
<evidence type="ECO:0000256" key="2">
    <source>
        <dbReference type="SAM" id="SignalP"/>
    </source>
</evidence>
<evidence type="ECO:0000256" key="1">
    <source>
        <dbReference type="ARBA" id="ARBA00022729"/>
    </source>
</evidence>
<evidence type="ECO:0000313" key="5">
    <source>
        <dbReference type="Proteomes" id="UP000564677"/>
    </source>
</evidence>
<keyword evidence="1 2" id="KW-0732">Signal</keyword>
<dbReference type="Proteomes" id="UP000564677">
    <property type="component" value="Unassembled WGS sequence"/>
</dbReference>
<dbReference type="PANTHER" id="PTHR30570:SF1">
    <property type="entry name" value="PHOSPHATE-BINDING PROTEIN PSTS"/>
    <property type="match status" value="1"/>
</dbReference>
<feature type="signal peptide" evidence="2">
    <location>
        <begin position="1"/>
        <end position="16"/>
    </location>
</feature>
<dbReference type="RefSeq" id="WP_167298071.1">
    <property type="nucleotide sequence ID" value="NZ_JAASQV010000001.1"/>
</dbReference>
<evidence type="ECO:0000313" key="4">
    <source>
        <dbReference type="EMBL" id="NIJ63579.1"/>
    </source>
</evidence>
<proteinExistence type="predicted"/>
<keyword evidence="5" id="KW-1185">Reference proteome</keyword>
<dbReference type="AlphaFoldDB" id="A0A7X5UWI5"/>
<dbReference type="EMBL" id="JAASQV010000001">
    <property type="protein sequence ID" value="NIJ63579.1"/>
    <property type="molecule type" value="Genomic_DNA"/>
</dbReference>
<organism evidence="4 5">
    <name type="scientific">Sphingomonas leidyi</name>
    <dbReference type="NCBI Taxonomy" id="68569"/>
    <lineage>
        <taxon>Bacteria</taxon>
        <taxon>Pseudomonadati</taxon>
        <taxon>Pseudomonadota</taxon>
        <taxon>Alphaproteobacteria</taxon>
        <taxon>Sphingomonadales</taxon>
        <taxon>Sphingomonadaceae</taxon>
        <taxon>Sphingomonas</taxon>
    </lineage>
</organism>
<feature type="chain" id="PRO_5031571332" evidence="2">
    <location>
        <begin position="17"/>
        <end position="343"/>
    </location>
</feature>
<sequence>MLGRLVLFALSAVALSACDSGTTRPIRAVGSSTVFPFTTAVAEAFVNQDKRRAAPVIESIGSGAGFRAFCEGVGSQYPDIANASRRMKRTEYDTCQKNNVGEILEVQIGLDGVVLAESNAGPRLKLSRKDLYLALAANPMGKPNAAKTWRDVNPSLPAIPIYVMGPPSTSGTRDAFTELMLEPGCLEAYPEAKALKAGSDPAKFQDACLRIRDDGPYVDKGENDNLIVQGLSQNPNALGIFGYSYLEENIDRLHGTPIEGVEPTNNEIVTGKYPGGRPLYIYVKQRHIKAVRGMQDFLNLYATMWKPKGELTKRGLIAAPSEVQEHSAEIIEKGIALDPSQLH</sequence>
<reference evidence="4 5" key="1">
    <citation type="submission" date="2020-03" db="EMBL/GenBank/DDBJ databases">
        <title>Genomic Encyclopedia of Type Strains, Phase IV (KMG-IV): sequencing the most valuable type-strain genomes for metagenomic binning, comparative biology and taxonomic classification.</title>
        <authorList>
            <person name="Goeker M."/>
        </authorList>
    </citation>
    <scope>NUCLEOTIDE SEQUENCE [LARGE SCALE GENOMIC DNA]</scope>
    <source>
        <strain evidence="4 5">DSM 4733</strain>
    </source>
</reference>
<evidence type="ECO:0000259" key="3">
    <source>
        <dbReference type="Pfam" id="PF12849"/>
    </source>
</evidence>
<accession>A0A7X5UWI5</accession>
<name>A0A7X5UWI5_9SPHN</name>
<feature type="domain" description="PBP" evidence="3">
    <location>
        <begin position="22"/>
        <end position="299"/>
    </location>
</feature>
<dbReference type="PANTHER" id="PTHR30570">
    <property type="entry name" value="PERIPLASMIC PHOSPHATE BINDING COMPONENT OF PHOSPHATE ABC TRANSPORTER"/>
    <property type="match status" value="1"/>
</dbReference>
<dbReference type="PROSITE" id="PS51257">
    <property type="entry name" value="PROKAR_LIPOPROTEIN"/>
    <property type="match status" value="1"/>
</dbReference>